<dbReference type="Proteomes" id="UP000078200">
    <property type="component" value="Unassembled WGS sequence"/>
</dbReference>
<dbReference type="AlphaFoldDB" id="A0A1A9UZC6"/>
<proteinExistence type="predicted"/>
<dbReference type="EnsemblMetazoa" id="GAUT020645-RA">
    <property type="protein sequence ID" value="GAUT020645-PA"/>
    <property type="gene ID" value="GAUT020645"/>
</dbReference>
<accession>A0A1A9UZC6</accession>
<evidence type="ECO:0000313" key="2">
    <source>
        <dbReference type="Proteomes" id="UP000078200"/>
    </source>
</evidence>
<organism evidence="1 2">
    <name type="scientific">Glossina austeni</name>
    <name type="common">Savannah tsetse fly</name>
    <dbReference type="NCBI Taxonomy" id="7395"/>
    <lineage>
        <taxon>Eukaryota</taxon>
        <taxon>Metazoa</taxon>
        <taxon>Ecdysozoa</taxon>
        <taxon>Arthropoda</taxon>
        <taxon>Hexapoda</taxon>
        <taxon>Insecta</taxon>
        <taxon>Pterygota</taxon>
        <taxon>Neoptera</taxon>
        <taxon>Endopterygota</taxon>
        <taxon>Diptera</taxon>
        <taxon>Brachycera</taxon>
        <taxon>Muscomorpha</taxon>
        <taxon>Hippoboscoidea</taxon>
        <taxon>Glossinidae</taxon>
        <taxon>Glossina</taxon>
    </lineage>
</organism>
<reference evidence="1" key="1">
    <citation type="submission" date="2020-05" db="UniProtKB">
        <authorList>
            <consortium name="EnsemblMetazoa"/>
        </authorList>
    </citation>
    <scope>IDENTIFICATION</scope>
    <source>
        <strain evidence="1">TTRI</strain>
    </source>
</reference>
<protein>
    <submittedName>
        <fullName evidence="1">Uncharacterized protein</fullName>
    </submittedName>
</protein>
<sequence>MPSSVSSKDNSFSTFSKACCISHTGLHINFTDSACGAEEAVIIITDCEMTSASTAHSLSGKTIRPSPTAPEMSMSLVSVSLVFDESLSDFLLFFFKDCSVTSSLPDSIRALAKWRTTTDLSASSLIPLDYFTFTSVELRISTNSLVRVPTLTDKSTKRLKNMGGSSPVDLSSITSSTSLRMTSLPFVRAKSV</sequence>
<evidence type="ECO:0000313" key="1">
    <source>
        <dbReference type="EnsemblMetazoa" id="GAUT020645-PA"/>
    </source>
</evidence>
<name>A0A1A9UZC6_GLOAU</name>
<keyword evidence="2" id="KW-1185">Reference proteome</keyword>
<dbReference type="VEuPathDB" id="VectorBase:GAUT020645"/>